<keyword evidence="1" id="KW-0472">Membrane</keyword>
<dbReference type="PANTHER" id="PTHR34196:SF4">
    <property type="entry name" value="OS06G0208200 PROTEIN"/>
    <property type="match status" value="1"/>
</dbReference>
<dbReference type="KEGG" id="qsa:O6P43_026056"/>
<dbReference type="Proteomes" id="UP001163823">
    <property type="component" value="Chromosome 10"/>
</dbReference>
<gene>
    <name evidence="1" type="ORF">O6P43_026056</name>
</gene>
<accession>A0AAD7PGV8</accession>
<name>A0AAD7PGV8_QUISA</name>
<dbReference type="PANTHER" id="PTHR34196">
    <property type="entry name" value="OS02G0697700 PROTEIN"/>
    <property type="match status" value="1"/>
</dbReference>
<proteinExistence type="predicted"/>
<comment type="caution">
    <text evidence="1">The sequence shown here is derived from an EMBL/GenBank/DDBJ whole genome shotgun (WGS) entry which is preliminary data.</text>
</comment>
<sequence>MDVHHHLHHFHGVENDAEFWPVEHPVEPQDEDQPVKCPMPHYSSVINDGRTHEKRFVENLRKSIEVSTVVMDGKRMVTTNVEPTEPPVRAVRKRHHNLTSEGDYIITPMMRMPPPLPQQPNQNVTIFQMLRQFDEFESYKVK</sequence>
<evidence type="ECO:0000313" key="2">
    <source>
        <dbReference type="Proteomes" id="UP001163823"/>
    </source>
</evidence>
<dbReference type="EMBL" id="JARAOO010000010">
    <property type="protein sequence ID" value="KAJ7954479.1"/>
    <property type="molecule type" value="Genomic_DNA"/>
</dbReference>
<evidence type="ECO:0000313" key="1">
    <source>
        <dbReference type="EMBL" id="KAJ7954479.1"/>
    </source>
</evidence>
<reference evidence="1" key="1">
    <citation type="journal article" date="2023" name="Science">
        <title>Elucidation of the pathway for biosynthesis of saponin adjuvants from the soapbark tree.</title>
        <authorList>
            <person name="Reed J."/>
            <person name="Orme A."/>
            <person name="El-Demerdash A."/>
            <person name="Owen C."/>
            <person name="Martin L.B.B."/>
            <person name="Misra R.C."/>
            <person name="Kikuchi S."/>
            <person name="Rejzek M."/>
            <person name="Martin A.C."/>
            <person name="Harkess A."/>
            <person name="Leebens-Mack J."/>
            <person name="Louveau T."/>
            <person name="Stephenson M.J."/>
            <person name="Osbourn A."/>
        </authorList>
    </citation>
    <scope>NUCLEOTIDE SEQUENCE</scope>
    <source>
        <strain evidence="1">S10</strain>
    </source>
</reference>
<dbReference type="AlphaFoldDB" id="A0AAD7PGV8"/>
<keyword evidence="1" id="KW-0812">Transmembrane</keyword>
<keyword evidence="2" id="KW-1185">Reference proteome</keyword>
<organism evidence="1 2">
    <name type="scientific">Quillaja saponaria</name>
    <name type="common">Soap bark tree</name>
    <dbReference type="NCBI Taxonomy" id="32244"/>
    <lineage>
        <taxon>Eukaryota</taxon>
        <taxon>Viridiplantae</taxon>
        <taxon>Streptophyta</taxon>
        <taxon>Embryophyta</taxon>
        <taxon>Tracheophyta</taxon>
        <taxon>Spermatophyta</taxon>
        <taxon>Magnoliopsida</taxon>
        <taxon>eudicotyledons</taxon>
        <taxon>Gunneridae</taxon>
        <taxon>Pentapetalae</taxon>
        <taxon>rosids</taxon>
        <taxon>fabids</taxon>
        <taxon>Fabales</taxon>
        <taxon>Quillajaceae</taxon>
        <taxon>Quillaja</taxon>
    </lineage>
</organism>
<protein>
    <submittedName>
        <fullName evidence="1">Cystic fibrosis transmembrane conductance regulator</fullName>
    </submittedName>
</protein>